<dbReference type="InParanoid" id="A0A1Q6DXT7"/>
<dbReference type="PANTHER" id="PTHR11021:SF0">
    <property type="entry name" value="SMALL NUCLEAR RIBONUCLEOPROTEIN F"/>
    <property type="match status" value="1"/>
</dbReference>
<reference evidence="5" key="1">
    <citation type="submission" date="2016-12" db="EMBL/GenBank/DDBJ databases">
        <title>Discovery of methanogenic haloarchaea.</title>
        <authorList>
            <person name="Sorokin D.Y."/>
            <person name="Makarova K.S."/>
            <person name="Abbas B."/>
            <person name="Ferrer M."/>
            <person name="Golyshin P.N."/>
        </authorList>
    </citation>
    <scope>NUCLEOTIDE SEQUENCE [LARGE SCALE GENOMIC DNA]</scope>
    <source>
        <strain evidence="5">HMET1</strain>
    </source>
</reference>
<dbReference type="NCBIfam" id="NF001963">
    <property type="entry name" value="PRK00737.1"/>
    <property type="match status" value="1"/>
</dbReference>
<dbReference type="InterPro" id="IPR010920">
    <property type="entry name" value="LSM_dom_sf"/>
</dbReference>
<evidence type="ECO:0000259" key="4">
    <source>
        <dbReference type="PROSITE" id="PS52002"/>
    </source>
</evidence>
<dbReference type="GO" id="GO:0000398">
    <property type="term" value="P:mRNA splicing, via spliceosome"/>
    <property type="evidence" value="ECO:0007669"/>
    <property type="project" value="InterPro"/>
</dbReference>
<dbReference type="InterPro" id="IPR047575">
    <property type="entry name" value="Sm"/>
</dbReference>
<evidence type="ECO:0000256" key="3">
    <source>
        <dbReference type="ARBA" id="ARBA00023274"/>
    </source>
</evidence>
<comment type="caution">
    <text evidence="5">The sequence shown here is derived from an EMBL/GenBank/DDBJ whole genome shotgun (WGS) entry which is preliminary data.</text>
</comment>
<dbReference type="CDD" id="cd01731">
    <property type="entry name" value="archaeal_Sm1"/>
    <property type="match status" value="1"/>
</dbReference>
<keyword evidence="3 5" id="KW-0687">Ribonucleoprotein</keyword>
<dbReference type="Gene3D" id="2.30.30.100">
    <property type="match status" value="1"/>
</dbReference>
<sequence length="72" mass="8169">MSDDRPLDILNNSIGSPVLVRLKRKREFRGTLRGYDVHMNVVLEDAEELSSDSSRTHDTLIVRGDNVVYISP</sequence>
<dbReference type="Pfam" id="PF01423">
    <property type="entry name" value="LSM"/>
    <property type="match status" value="1"/>
</dbReference>
<dbReference type="SUPFAM" id="SSF50182">
    <property type="entry name" value="Sm-like ribonucleoproteins"/>
    <property type="match status" value="1"/>
</dbReference>
<proteinExistence type="inferred from homology"/>
<dbReference type="GO" id="GO:0003723">
    <property type="term" value="F:RNA binding"/>
    <property type="evidence" value="ECO:0007669"/>
    <property type="project" value="InterPro"/>
</dbReference>
<feature type="domain" description="Sm" evidence="4">
    <location>
        <begin position="5"/>
        <end position="72"/>
    </location>
</feature>
<keyword evidence="6" id="KW-1185">Reference proteome</keyword>
<dbReference type="PANTHER" id="PTHR11021">
    <property type="entry name" value="SMALL NUCLEAR RIBONUCLEOPROTEIN F SNRNP-F"/>
    <property type="match status" value="1"/>
</dbReference>
<evidence type="ECO:0000313" key="6">
    <source>
        <dbReference type="Proteomes" id="UP000185744"/>
    </source>
</evidence>
<accession>A0A1Q6DXT7</accession>
<gene>
    <name evidence="5" type="ORF">BTN85_1697</name>
</gene>
<dbReference type="PROSITE" id="PS52002">
    <property type="entry name" value="SM"/>
    <property type="match status" value="1"/>
</dbReference>
<dbReference type="EMBL" id="MSDW01000001">
    <property type="protein sequence ID" value="OKY79189.1"/>
    <property type="molecule type" value="Genomic_DNA"/>
</dbReference>
<dbReference type="Proteomes" id="UP000185744">
    <property type="component" value="Unassembled WGS sequence"/>
</dbReference>
<organism evidence="5 6">
    <name type="scientific">Methanohalarchaeum thermophilum</name>
    <dbReference type="NCBI Taxonomy" id="1903181"/>
    <lineage>
        <taxon>Archaea</taxon>
        <taxon>Methanobacteriati</taxon>
        <taxon>Methanobacteriota</taxon>
        <taxon>Methanonatronarchaeia</taxon>
        <taxon>Methanonatronarchaeales</taxon>
        <taxon>Methanonatronarchaeaceae</taxon>
        <taxon>Candidatus Methanohalarchaeum</taxon>
    </lineage>
</organism>
<evidence type="ECO:0000256" key="2">
    <source>
        <dbReference type="ARBA" id="ARBA00021121"/>
    </source>
</evidence>
<dbReference type="SMART" id="SM00651">
    <property type="entry name" value="Sm"/>
    <property type="match status" value="1"/>
</dbReference>
<dbReference type="STRING" id="1903181.BTN85_1697"/>
<evidence type="ECO:0000313" key="5">
    <source>
        <dbReference type="EMBL" id="OKY79189.1"/>
    </source>
</evidence>
<comment type="similarity">
    <text evidence="1">Belongs to the snRNP Sm proteins family.</text>
</comment>
<name>A0A1Q6DXT7_METT1</name>
<dbReference type="InterPro" id="IPR016487">
    <property type="entry name" value="Lsm6/sSmF"/>
</dbReference>
<evidence type="ECO:0000256" key="1">
    <source>
        <dbReference type="ARBA" id="ARBA00006850"/>
    </source>
</evidence>
<dbReference type="InterPro" id="IPR001163">
    <property type="entry name" value="Sm_dom_euk/arc"/>
</dbReference>
<dbReference type="GO" id="GO:1990904">
    <property type="term" value="C:ribonucleoprotein complex"/>
    <property type="evidence" value="ECO:0007669"/>
    <property type="project" value="UniProtKB-KW"/>
</dbReference>
<dbReference type="InterPro" id="IPR022901">
    <property type="entry name" value="snRNP_Sm-like_arc"/>
</dbReference>
<protein>
    <recommendedName>
        <fullName evidence="2">Putative snRNP Sm-like protein</fullName>
    </recommendedName>
</protein>
<dbReference type="AlphaFoldDB" id="A0A1Q6DXT7"/>